<dbReference type="RefSeq" id="WP_380060074.1">
    <property type="nucleotide sequence ID" value="NZ_JBHSEI010000001.1"/>
</dbReference>
<proteinExistence type="predicted"/>
<comment type="caution">
    <text evidence="2">The sequence shown here is derived from an EMBL/GenBank/DDBJ whole genome shotgun (WGS) entry which is preliminary data.</text>
</comment>
<evidence type="ECO:0000256" key="1">
    <source>
        <dbReference type="SAM" id="SignalP"/>
    </source>
</evidence>
<evidence type="ECO:0008006" key="4">
    <source>
        <dbReference type="Google" id="ProtNLM"/>
    </source>
</evidence>
<evidence type="ECO:0000313" key="3">
    <source>
        <dbReference type="Proteomes" id="UP001595952"/>
    </source>
</evidence>
<dbReference type="PROSITE" id="PS51257">
    <property type="entry name" value="PROKAR_LIPOPROTEIN"/>
    <property type="match status" value="1"/>
</dbReference>
<gene>
    <name evidence="2" type="ORF">ACFO0D_01665</name>
</gene>
<feature type="signal peptide" evidence="1">
    <location>
        <begin position="1"/>
        <end position="23"/>
    </location>
</feature>
<sequence>MKAASALLAPLLAVLVGCGSLDAAPVPLAGDLLSAPTALNLSGRLLRVDAAPRLEGAALGVGVRLQAGQALPRVTPLAVYMVTRNGVWTAPLRLNPARRCAGAPCLSAQARGRGEGVRSGETVQVVVQLKDPRGRRLWLRDPQATVGGPSLP</sequence>
<evidence type="ECO:0000313" key="2">
    <source>
        <dbReference type="EMBL" id="MFC4637037.1"/>
    </source>
</evidence>
<reference evidence="3" key="1">
    <citation type="journal article" date="2019" name="Int. J. Syst. Evol. Microbiol.">
        <title>The Global Catalogue of Microorganisms (GCM) 10K type strain sequencing project: providing services to taxonomists for standard genome sequencing and annotation.</title>
        <authorList>
            <consortium name="The Broad Institute Genomics Platform"/>
            <consortium name="The Broad Institute Genome Sequencing Center for Infectious Disease"/>
            <person name="Wu L."/>
            <person name="Ma J."/>
        </authorList>
    </citation>
    <scope>NUCLEOTIDE SEQUENCE [LARGE SCALE GENOMIC DNA]</scope>
    <source>
        <strain evidence="3">CCUG 55995</strain>
    </source>
</reference>
<dbReference type="Proteomes" id="UP001595952">
    <property type="component" value="Unassembled WGS sequence"/>
</dbReference>
<protein>
    <recommendedName>
        <fullName evidence="4">Lipoprotein</fullName>
    </recommendedName>
</protein>
<name>A0ABV9I3T8_9DEIO</name>
<dbReference type="EMBL" id="JBHSEI010000001">
    <property type="protein sequence ID" value="MFC4637037.1"/>
    <property type="molecule type" value="Genomic_DNA"/>
</dbReference>
<accession>A0ABV9I3T8</accession>
<organism evidence="2 3">
    <name type="scientific">Deinococcus hohokamensis</name>
    <dbReference type="NCBI Taxonomy" id="309883"/>
    <lineage>
        <taxon>Bacteria</taxon>
        <taxon>Thermotogati</taxon>
        <taxon>Deinococcota</taxon>
        <taxon>Deinococci</taxon>
        <taxon>Deinococcales</taxon>
        <taxon>Deinococcaceae</taxon>
        <taxon>Deinococcus</taxon>
    </lineage>
</organism>
<feature type="chain" id="PRO_5046792016" description="Lipoprotein" evidence="1">
    <location>
        <begin position="24"/>
        <end position="152"/>
    </location>
</feature>
<keyword evidence="1" id="KW-0732">Signal</keyword>
<keyword evidence="3" id="KW-1185">Reference proteome</keyword>